<sequence>MTTNKARTTQTTPEAVPVTAARERVFQVSSNRGSARHKMRYVEASAPAQAGECRMCVGNLVD</sequence>
<gene>
    <name evidence="1" type="ORF">CWE06_03420</name>
</gene>
<evidence type="ECO:0000313" key="1">
    <source>
        <dbReference type="EMBL" id="RUO21906.1"/>
    </source>
</evidence>
<evidence type="ECO:0000313" key="2">
    <source>
        <dbReference type="Proteomes" id="UP000288212"/>
    </source>
</evidence>
<protein>
    <submittedName>
        <fullName evidence="1">Uncharacterized protein</fullName>
    </submittedName>
</protein>
<accession>A0A432VZ17</accession>
<dbReference type="Proteomes" id="UP000288212">
    <property type="component" value="Unassembled WGS sequence"/>
</dbReference>
<dbReference type="AlphaFoldDB" id="A0A432VZ17"/>
<dbReference type="OrthoDB" id="6080551at2"/>
<organism evidence="1 2">
    <name type="scientific">Aliidiomarina haloalkalitolerans</name>
    <dbReference type="NCBI Taxonomy" id="859059"/>
    <lineage>
        <taxon>Bacteria</taxon>
        <taxon>Pseudomonadati</taxon>
        <taxon>Pseudomonadota</taxon>
        <taxon>Gammaproteobacteria</taxon>
        <taxon>Alteromonadales</taxon>
        <taxon>Idiomarinaceae</taxon>
        <taxon>Aliidiomarina</taxon>
    </lineage>
</organism>
<dbReference type="RefSeq" id="WP_126791169.1">
    <property type="nucleotide sequence ID" value="NZ_PIPI01000001.1"/>
</dbReference>
<keyword evidence="2" id="KW-1185">Reference proteome</keyword>
<proteinExistence type="predicted"/>
<comment type="caution">
    <text evidence="1">The sequence shown here is derived from an EMBL/GenBank/DDBJ whole genome shotgun (WGS) entry which is preliminary data.</text>
</comment>
<name>A0A432VZ17_9GAMM</name>
<dbReference type="EMBL" id="PIPI01000001">
    <property type="protein sequence ID" value="RUO21906.1"/>
    <property type="molecule type" value="Genomic_DNA"/>
</dbReference>
<reference evidence="1 2" key="1">
    <citation type="journal article" date="2011" name="Front. Microbiol.">
        <title>Genomic signatures of strain selection and enhancement in Bacillus atrophaeus var. globigii, a historical biowarfare simulant.</title>
        <authorList>
            <person name="Gibbons H.S."/>
            <person name="Broomall S.M."/>
            <person name="McNew L.A."/>
            <person name="Daligault H."/>
            <person name="Chapman C."/>
            <person name="Bruce D."/>
            <person name="Karavis M."/>
            <person name="Krepps M."/>
            <person name="McGregor P.A."/>
            <person name="Hong C."/>
            <person name="Park K.H."/>
            <person name="Akmal A."/>
            <person name="Feldman A."/>
            <person name="Lin J.S."/>
            <person name="Chang W.E."/>
            <person name="Higgs B.W."/>
            <person name="Demirev P."/>
            <person name="Lindquist J."/>
            <person name="Liem A."/>
            <person name="Fochler E."/>
            <person name="Read T.D."/>
            <person name="Tapia R."/>
            <person name="Johnson S."/>
            <person name="Bishop-Lilly K.A."/>
            <person name="Detter C."/>
            <person name="Han C."/>
            <person name="Sozhamannan S."/>
            <person name="Rosenzweig C.N."/>
            <person name="Skowronski E.W."/>
        </authorList>
    </citation>
    <scope>NUCLEOTIDE SEQUENCE [LARGE SCALE GENOMIC DNA]</scope>
    <source>
        <strain evidence="1 2">AK5</strain>
    </source>
</reference>